<gene>
    <name evidence="2" type="ORF">F53441_10129</name>
</gene>
<dbReference type="AlphaFoldDB" id="A0A8H4KAZ1"/>
<accession>A0A8H4KAZ1</accession>
<dbReference type="Proteomes" id="UP000605986">
    <property type="component" value="Unassembled WGS sequence"/>
</dbReference>
<protein>
    <submittedName>
        <fullName evidence="2">Uncharacterized protein</fullName>
    </submittedName>
</protein>
<organism evidence="2 3">
    <name type="scientific">Fusarium austroafricanum</name>
    <dbReference type="NCBI Taxonomy" id="2364996"/>
    <lineage>
        <taxon>Eukaryota</taxon>
        <taxon>Fungi</taxon>
        <taxon>Dikarya</taxon>
        <taxon>Ascomycota</taxon>
        <taxon>Pezizomycotina</taxon>
        <taxon>Sordariomycetes</taxon>
        <taxon>Hypocreomycetidae</taxon>
        <taxon>Hypocreales</taxon>
        <taxon>Nectriaceae</taxon>
        <taxon>Fusarium</taxon>
        <taxon>Fusarium concolor species complex</taxon>
    </lineage>
</organism>
<evidence type="ECO:0000256" key="1">
    <source>
        <dbReference type="SAM" id="SignalP"/>
    </source>
</evidence>
<reference evidence="2" key="1">
    <citation type="submission" date="2020-01" db="EMBL/GenBank/DDBJ databases">
        <title>Identification and distribution of gene clusters putatively required for synthesis of sphingolipid metabolism inhibitors in phylogenetically diverse species of the filamentous fungus Fusarium.</title>
        <authorList>
            <person name="Kim H.-S."/>
            <person name="Busman M."/>
            <person name="Brown D.W."/>
            <person name="Divon H."/>
            <person name="Uhlig S."/>
            <person name="Proctor R.H."/>
        </authorList>
    </citation>
    <scope>NUCLEOTIDE SEQUENCE</scope>
    <source>
        <strain evidence="2">NRRL 53441</strain>
    </source>
</reference>
<dbReference type="Gene3D" id="3.80.10.10">
    <property type="entry name" value="Ribonuclease Inhibitor"/>
    <property type="match status" value="1"/>
</dbReference>
<name>A0A8H4KAZ1_9HYPO</name>
<keyword evidence="1" id="KW-0732">Signal</keyword>
<keyword evidence="3" id="KW-1185">Reference proteome</keyword>
<dbReference type="OrthoDB" id="3945550at2759"/>
<feature type="signal peptide" evidence="1">
    <location>
        <begin position="1"/>
        <end position="27"/>
    </location>
</feature>
<comment type="caution">
    <text evidence="2">The sequence shown here is derived from an EMBL/GenBank/DDBJ whole genome shotgun (WGS) entry which is preliminary data.</text>
</comment>
<dbReference type="InterPro" id="IPR032675">
    <property type="entry name" value="LRR_dom_sf"/>
</dbReference>
<evidence type="ECO:0000313" key="3">
    <source>
        <dbReference type="Proteomes" id="UP000605986"/>
    </source>
</evidence>
<dbReference type="EMBL" id="JAADJG010000472">
    <property type="protein sequence ID" value="KAF4446153.1"/>
    <property type="molecule type" value="Genomic_DNA"/>
</dbReference>
<dbReference type="SUPFAM" id="SSF52047">
    <property type="entry name" value="RNI-like"/>
    <property type="match status" value="1"/>
</dbReference>
<proteinExistence type="predicted"/>
<sequence>MSRLESKRCFMLFIPLIFTLLFAFATAQGDSQPWTPEDPCPTSIHANIPSYWGDPKPFGTYEAVHNAMKTCTNITELELFNNGGGCIEHPDGWNLPFNIYGSDRYRSALHKLSILTYEFDASEWEDIRPEIGWANEDGTWPVSNSTNSIIRWTTDMFYRCQWHFDRIAYDIKYAIGVTDYSRWRDLGRAQRWYDQRHTSIERLSMDNMQLWLEVMDFSKLHTLSIEDSYRHPKGKGLLVDLPPALTGLETLSIRGRWLSWRVYLEQWEDVSGPLPMNKWSSTPPPPARDFILALHPLKNLTWTESGTFQEDVFDPVLKHHGPALKHLEWTNPEDGFRPRPNISDGQLQSLGTWAPGLTSLTIDFERGRANYQLKTIAEGLPKLRKLVVYLNLLDEGLLLNSTSSAVRKKHALELILNVEDGLDMFQTLNFFKVGEKFDTVEFRQGDWSQKSTDEWLEEATENIIQGKFWVTCRMVEMDGGPEPRCEAGLGKNHFDPDFEIFDDVEWEKIVGSS</sequence>
<feature type="chain" id="PRO_5034592042" evidence="1">
    <location>
        <begin position="28"/>
        <end position="513"/>
    </location>
</feature>
<evidence type="ECO:0000313" key="2">
    <source>
        <dbReference type="EMBL" id="KAF4446153.1"/>
    </source>
</evidence>